<sequence length="256" mass="28684">MSAFQATVDGFFFPLPLHCLFQPSYQLGTFFEKRFVRRPSTRQELEQDYPVAVHVPFGRGSPSLPFHGLYKSWLASSSSSQQAADAVCSGLEALNQLYGSMKQFLASPQTLQALSNSQHEKWVAEMIQGSILCRICQMRECTTELQSALRRKKGNEVIDIESHVEVYAGFRKNMKKGMERSLTELKQIESKSKSAGCFPHIQQTTSSSHLLNVVRGLSEASSATNLMFQSLVLFLSMPVMPVIFSSCTRCRTLHSL</sequence>
<reference evidence="1" key="1">
    <citation type="submission" date="2021-01" db="UniProtKB">
        <authorList>
            <consortium name="EnsemblPlants"/>
        </authorList>
    </citation>
    <scope>IDENTIFICATION</scope>
</reference>
<dbReference type="Proteomes" id="UP000594263">
    <property type="component" value="Unplaced"/>
</dbReference>
<keyword evidence="2" id="KW-1185">Reference proteome</keyword>
<dbReference type="Pfam" id="PF03087">
    <property type="entry name" value="BPS1"/>
    <property type="match status" value="1"/>
</dbReference>
<evidence type="ECO:0000313" key="2">
    <source>
        <dbReference type="Proteomes" id="UP000594263"/>
    </source>
</evidence>
<dbReference type="EnsemblPlants" id="Kaladp1222s0031.1.v1.1">
    <property type="protein sequence ID" value="Kaladp1222s0031.1.v1.1"/>
    <property type="gene ID" value="Kaladp1222s0031.v1.1"/>
</dbReference>
<dbReference type="PANTHER" id="PTHR33070">
    <property type="entry name" value="OS06G0725500 PROTEIN"/>
    <property type="match status" value="1"/>
</dbReference>
<dbReference type="GO" id="GO:0048364">
    <property type="term" value="P:root development"/>
    <property type="evidence" value="ECO:0007669"/>
    <property type="project" value="InterPro"/>
</dbReference>
<dbReference type="PANTHER" id="PTHR33070:SF120">
    <property type="entry name" value="EXPRESSED PROTEIN"/>
    <property type="match status" value="1"/>
</dbReference>
<dbReference type="Gramene" id="Kaladp1222s0031.1.v1.1">
    <property type="protein sequence ID" value="Kaladp1222s0031.1.v1.1"/>
    <property type="gene ID" value="Kaladp1222s0031.v1.1"/>
</dbReference>
<accession>A0A7N0VLC4</accession>
<protein>
    <submittedName>
        <fullName evidence="1">Uncharacterized protein</fullName>
    </submittedName>
</protein>
<dbReference type="InterPro" id="IPR004320">
    <property type="entry name" value="BPS1_pln"/>
</dbReference>
<dbReference type="GO" id="GO:0048367">
    <property type="term" value="P:shoot system development"/>
    <property type="evidence" value="ECO:0007669"/>
    <property type="project" value="InterPro"/>
</dbReference>
<evidence type="ECO:0000313" key="1">
    <source>
        <dbReference type="EnsemblPlants" id="Kaladp1222s0031.1.v1.1"/>
    </source>
</evidence>
<name>A0A7N0VLC4_KALFE</name>
<organism evidence="1 2">
    <name type="scientific">Kalanchoe fedtschenkoi</name>
    <name type="common">Lavender scallops</name>
    <name type="synonym">South American air plant</name>
    <dbReference type="NCBI Taxonomy" id="63787"/>
    <lineage>
        <taxon>Eukaryota</taxon>
        <taxon>Viridiplantae</taxon>
        <taxon>Streptophyta</taxon>
        <taxon>Embryophyta</taxon>
        <taxon>Tracheophyta</taxon>
        <taxon>Spermatophyta</taxon>
        <taxon>Magnoliopsida</taxon>
        <taxon>eudicotyledons</taxon>
        <taxon>Gunneridae</taxon>
        <taxon>Pentapetalae</taxon>
        <taxon>Saxifragales</taxon>
        <taxon>Crassulaceae</taxon>
        <taxon>Kalanchoe</taxon>
    </lineage>
</organism>
<dbReference type="AlphaFoldDB" id="A0A7N0VLC4"/>
<proteinExistence type="predicted"/>